<dbReference type="Gene3D" id="1.10.287.70">
    <property type="match status" value="1"/>
</dbReference>
<dbReference type="InterPro" id="IPR019594">
    <property type="entry name" value="Glu/Gly-bd"/>
</dbReference>
<sequence>MRPPEAVTVTSCLLQVILVSGSSESSDRRRQERHLQVLGDVVSGPARRMSLALHLDSSLPADLRQAVLSVEAVRRTPHLALNLSLSHEPHSSSSFSSPMLHVVLWFTPSSDLLQSLWLYWKPHNLLLFSMGSSLGTDELQNEVLNSIEKLTLIGDLSADENRDSDALGVFTVRPFSSSGVQLLGPWERESFNSWEALFPDRFPSFEGYTFHIASRIVDEPFFYLSASDPLKGDGVSEEMVQSLSTKLNFTYTTTTDSIDSNWGALINGSWDGLLGMIERREKNFTINILWITYDRNKAFDMSASFHTDGYGAFLPQPAPLPLWTSLVRPLGSTVWFAVLVSLLAAIFVTKLQEDVVASRSGIYRRRGLARVWLELYRGLANQSAPTLPRTPWQRMFVAVWLFCCLVITGAYTCNLVGIFTRPAYPSRLRSLQNLIDSDFRYPHTTYTLQ</sequence>
<feature type="domain" description="Ionotropic glutamate receptor L-glutamate and glycine-binding" evidence="16">
    <location>
        <begin position="211"/>
        <end position="316"/>
    </location>
</feature>
<keyword evidence="11" id="KW-1071">Ligand-gated ion channel</keyword>
<evidence type="ECO:0000256" key="10">
    <source>
        <dbReference type="ARBA" id="ARBA00023180"/>
    </source>
</evidence>
<gene>
    <name evidence="17" type="primary">GLRK_2</name>
    <name evidence="17" type="ORF">E2C01_053654</name>
</gene>
<evidence type="ECO:0000256" key="6">
    <source>
        <dbReference type="ARBA" id="ARBA00022989"/>
    </source>
</evidence>
<keyword evidence="7" id="KW-0406">Ion transport</keyword>
<keyword evidence="10" id="KW-0325">Glycoprotein</keyword>
<keyword evidence="18" id="KW-1185">Reference proteome</keyword>
<dbReference type="OrthoDB" id="6349620at2759"/>
<evidence type="ECO:0000256" key="11">
    <source>
        <dbReference type="ARBA" id="ARBA00023286"/>
    </source>
</evidence>
<keyword evidence="12" id="KW-0407">Ion channel</keyword>
<dbReference type="EMBL" id="VSRR010016726">
    <property type="protein sequence ID" value="MPC59630.1"/>
    <property type="molecule type" value="Genomic_DNA"/>
</dbReference>
<evidence type="ECO:0000313" key="17">
    <source>
        <dbReference type="EMBL" id="MPC59630.1"/>
    </source>
</evidence>
<keyword evidence="14" id="KW-0732">Signal</keyword>
<evidence type="ECO:0000256" key="9">
    <source>
        <dbReference type="ARBA" id="ARBA00023170"/>
    </source>
</evidence>
<evidence type="ECO:0000256" key="13">
    <source>
        <dbReference type="SAM" id="Phobius"/>
    </source>
</evidence>
<dbReference type="GO" id="GO:0005886">
    <property type="term" value="C:plasma membrane"/>
    <property type="evidence" value="ECO:0007669"/>
    <property type="project" value="UniProtKB-SubCell"/>
</dbReference>
<dbReference type="Gene3D" id="3.40.190.10">
    <property type="entry name" value="Periplasmic binding protein-like II"/>
    <property type="match status" value="1"/>
</dbReference>
<evidence type="ECO:0000259" key="16">
    <source>
        <dbReference type="Pfam" id="PF10613"/>
    </source>
</evidence>
<comment type="subcellular location">
    <subcellularLocation>
        <location evidence="1">Cell membrane</location>
        <topology evidence="1">Multi-pass membrane protein</topology>
    </subcellularLocation>
</comment>
<feature type="domain" description="Ionotropic glutamate receptor C-terminal" evidence="15">
    <location>
        <begin position="334"/>
        <end position="436"/>
    </location>
</feature>
<comment type="similarity">
    <text evidence="2">Belongs to the glutamate-gated ion channel (TC 1.A.10.1) family.</text>
</comment>
<dbReference type="GO" id="GO:0015276">
    <property type="term" value="F:ligand-gated monoatomic ion channel activity"/>
    <property type="evidence" value="ECO:0007669"/>
    <property type="project" value="InterPro"/>
</dbReference>
<evidence type="ECO:0000256" key="8">
    <source>
        <dbReference type="ARBA" id="ARBA00023136"/>
    </source>
</evidence>
<evidence type="ECO:0000256" key="2">
    <source>
        <dbReference type="ARBA" id="ARBA00008685"/>
    </source>
</evidence>
<protein>
    <submittedName>
        <fullName evidence="17">Glutamate receptor</fullName>
    </submittedName>
</protein>
<dbReference type="InterPro" id="IPR052192">
    <property type="entry name" value="Insect_Ionotropic_Sensory_Rcpt"/>
</dbReference>
<evidence type="ECO:0000256" key="7">
    <source>
        <dbReference type="ARBA" id="ARBA00023065"/>
    </source>
</evidence>
<dbReference type="Pfam" id="PF10613">
    <property type="entry name" value="Lig_chan-Glu_bd"/>
    <property type="match status" value="1"/>
</dbReference>
<dbReference type="GO" id="GO:0050906">
    <property type="term" value="P:detection of stimulus involved in sensory perception"/>
    <property type="evidence" value="ECO:0007669"/>
    <property type="project" value="UniProtKB-ARBA"/>
</dbReference>
<dbReference type="Proteomes" id="UP000324222">
    <property type="component" value="Unassembled WGS sequence"/>
</dbReference>
<keyword evidence="3" id="KW-0813">Transport</keyword>
<dbReference type="SUPFAM" id="SSF53850">
    <property type="entry name" value="Periplasmic binding protein-like II"/>
    <property type="match status" value="1"/>
</dbReference>
<evidence type="ECO:0000256" key="3">
    <source>
        <dbReference type="ARBA" id="ARBA00022448"/>
    </source>
</evidence>
<comment type="caution">
    <text evidence="17">The sequence shown here is derived from an EMBL/GenBank/DDBJ whole genome shotgun (WGS) entry which is preliminary data.</text>
</comment>
<dbReference type="PANTHER" id="PTHR42643">
    <property type="entry name" value="IONOTROPIC RECEPTOR 20A-RELATED"/>
    <property type="match status" value="1"/>
</dbReference>
<keyword evidence="4" id="KW-1003">Cell membrane</keyword>
<keyword evidence="5 13" id="KW-0812">Transmembrane</keyword>
<evidence type="ECO:0000259" key="15">
    <source>
        <dbReference type="Pfam" id="PF00060"/>
    </source>
</evidence>
<dbReference type="PANTHER" id="PTHR42643:SF24">
    <property type="entry name" value="IONOTROPIC RECEPTOR 60A"/>
    <property type="match status" value="1"/>
</dbReference>
<evidence type="ECO:0000256" key="12">
    <source>
        <dbReference type="ARBA" id="ARBA00023303"/>
    </source>
</evidence>
<reference evidence="17 18" key="1">
    <citation type="submission" date="2019-05" db="EMBL/GenBank/DDBJ databases">
        <title>Another draft genome of Portunus trituberculatus and its Hox gene families provides insights of decapod evolution.</title>
        <authorList>
            <person name="Jeong J.-H."/>
            <person name="Song I."/>
            <person name="Kim S."/>
            <person name="Choi T."/>
            <person name="Kim D."/>
            <person name="Ryu S."/>
            <person name="Kim W."/>
        </authorList>
    </citation>
    <scope>NUCLEOTIDE SEQUENCE [LARGE SCALE GENOMIC DNA]</scope>
    <source>
        <tissue evidence="17">Muscle</tissue>
    </source>
</reference>
<accession>A0A5B7GHC8</accession>
<keyword evidence="8 13" id="KW-0472">Membrane</keyword>
<keyword evidence="6 13" id="KW-1133">Transmembrane helix</keyword>
<feature type="chain" id="PRO_5023111709" evidence="14">
    <location>
        <begin position="22"/>
        <end position="449"/>
    </location>
</feature>
<feature type="transmembrane region" description="Helical" evidence="13">
    <location>
        <begin position="397"/>
        <end position="419"/>
    </location>
</feature>
<evidence type="ECO:0000256" key="1">
    <source>
        <dbReference type="ARBA" id="ARBA00004651"/>
    </source>
</evidence>
<evidence type="ECO:0000256" key="4">
    <source>
        <dbReference type="ARBA" id="ARBA00022475"/>
    </source>
</evidence>
<evidence type="ECO:0000256" key="5">
    <source>
        <dbReference type="ARBA" id="ARBA00022692"/>
    </source>
</evidence>
<feature type="signal peptide" evidence="14">
    <location>
        <begin position="1"/>
        <end position="21"/>
    </location>
</feature>
<dbReference type="InterPro" id="IPR001320">
    <property type="entry name" value="Iontro_rcpt_C"/>
</dbReference>
<proteinExistence type="inferred from homology"/>
<dbReference type="AlphaFoldDB" id="A0A5B7GHC8"/>
<evidence type="ECO:0000313" key="18">
    <source>
        <dbReference type="Proteomes" id="UP000324222"/>
    </source>
</evidence>
<organism evidence="17 18">
    <name type="scientific">Portunus trituberculatus</name>
    <name type="common">Swimming crab</name>
    <name type="synonym">Neptunus trituberculatus</name>
    <dbReference type="NCBI Taxonomy" id="210409"/>
    <lineage>
        <taxon>Eukaryota</taxon>
        <taxon>Metazoa</taxon>
        <taxon>Ecdysozoa</taxon>
        <taxon>Arthropoda</taxon>
        <taxon>Crustacea</taxon>
        <taxon>Multicrustacea</taxon>
        <taxon>Malacostraca</taxon>
        <taxon>Eumalacostraca</taxon>
        <taxon>Eucarida</taxon>
        <taxon>Decapoda</taxon>
        <taxon>Pleocyemata</taxon>
        <taxon>Brachyura</taxon>
        <taxon>Eubrachyura</taxon>
        <taxon>Portunoidea</taxon>
        <taxon>Portunidae</taxon>
        <taxon>Portuninae</taxon>
        <taxon>Portunus</taxon>
    </lineage>
</organism>
<evidence type="ECO:0000256" key="14">
    <source>
        <dbReference type="SAM" id="SignalP"/>
    </source>
</evidence>
<dbReference type="Pfam" id="PF00060">
    <property type="entry name" value="Lig_chan"/>
    <property type="match status" value="1"/>
</dbReference>
<name>A0A5B7GHC8_PORTR</name>
<keyword evidence="9 17" id="KW-0675">Receptor</keyword>